<comment type="caution">
    <text evidence="8">The sequence shown here is derived from an EMBL/GenBank/DDBJ whole genome shotgun (WGS) entry which is preliminary data.</text>
</comment>
<dbReference type="GeneID" id="19198763"/>
<keyword evidence="9" id="KW-1185">Reference proteome</keyword>
<protein>
    <submittedName>
        <fullName evidence="8">Monooxygenase</fullName>
    </submittedName>
</protein>
<evidence type="ECO:0000313" key="8">
    <source>
        <dbReference type="EMBL" id="EIW77934.1"/>
    </source>
</evidence>
<dbReference type="Gene3D" id="3.50.50.60">
    <property type="entry name" value="FAD/NAD(P)-binding domain"/>
    <property type="match status" value="1"/>
</dbReference>
<evidence type="ECO:0000259" key="6">
    <source>
        <dbReference type="Pfam" id="PF01494"/>
    </source>
</evidence>
<accession>A0A5M3MGN9</accession>
<dbReference type="RefSeq" id="XP_007772232.1">
    <property type="nucleotide sequence ID" value="XM_007774042.1"/>
</dbReference>
<evidence type="ECO:0000256" key="1">
    <source>
        <dbReference type="ARBA" id="ARBA00001974"/>
    </source>
</evidence>
<feature type="domain" description="FAD-binding" evidence="6">
    <location>
        <begin position="7"/>
        <end position="356"/>
    </location>
</feature>
<dbReference type="KEGG" id="cput:CONPUDRAFT_109226"/>
<evidence type="ECO:0000256" key="4">
    <source>
        <dbReference type="ARBA" id="ARBA00022827"/>
    </source>
</evidence>
<dbReference type="PANTHER" id="PTHR43004">
    <property type="entry name" value="TRK SYSTEM POTASSIUM UPTAKE PROTEIN"/>
    <property type="match status" value="1"/>
</dbReference>
<dbReference type="AlphaFoldDB" id="A0A5M3MGN9"/>
<dbReference type="EMBL" id="JH711583">
    <property type="protein sequence ID" value="EIW77934.1"/>
    <property type="molecule type" value="Genomic_DNA"/>
</dbReference>
<reference evidence="9" key="1">
    <citation type="journal article" date="2012" name="Science">
        <title>The Paleozoic origin of enzymatic lignin decomposition reconstructed from 31 fungal genomes.</title>
        <authorList>
            <person name="Floudas D."/>
            <person name="Binder M."/>
            <person name="Riley R."/>
            <person name="Barry K."/>
            <person name="Blanchette R.A."/>
            <person name="Henrissat B."/>
            <person name="Martinez A.T."/>
            <person name="Otillar R."/>
            <person name="Spatafora J.W."/>
            <person name="Yadav J.S."/>
            <person name="Aerts A."/>
            <person name="Benoit I."/>
            <person name="Boyd A."/>
            <person name="Carlson A."/>
            <person name="Copeland A."/>
            <person name="Coutinho P.M."/>
            <person name="de Vries R.P."/>
            <person name="Ferreira P."/>
            <person name="Findley K."/>
            <person name="Foster B."/>
            <person name="Gaskell J."/>
            <person name="Glotzer D."/>
            <person name="Gorecki P."/>
            <person name="Heitman J."/>
            <person name="Hesse C."/>
            <person name="Hori C."/>
            <person name="Igarashi K."/>
            <person name="Jurgens J.A."/>
            <person name="Kallen N."/>
            <person name="Kersten P."/>
            <person name="Kohler A."/>
            <person name="Kuees U."/>
            <person name="Kumar T.K.A."/>
            <person name="Kuo A."/>
            <person name="LaButti K."/>
            <person name="Larrondo L.F."/>
            <person name="Lindquist E."/>
            <person name="Ling A."/>
            <person name="Lombard V."/>
            <person name="Lucas S."/>
            <person name="Lundell T."/>
            <person name="Martin R."/>
            <person name="McLaughlin D.J."/>
            <person name="Morgenstern I."/>
            <person name="Morin E."/>
            <person name="Murat C."/>
            <person name="Nagy L.G."/>
            <person name="Nolan M."/>
            <person name="Ohm R.A."/>
            <person name="Patyshakuliyeva A."/>
            <person name="Rokas A."/>
            <person name="Ruiz-Duenas F.J."/>
            <person name="Sabat G."/>
            <person name="Salamov A."/>
            <person name="Samejima M."/>
            <person name="Schmutz J."/>
            <person name="Slot J.C."/>
            <person name="St John F."/>
            <person name="Stenlid J."/>
            <person name="Sun H."/>
            <person name="Sun S."/>
            <person name="Syed K."/>
            <person name="Tsang A."/>
            <person name="Wiebenga A."/>
            <person name="Young D."/>
            <person name="Pisabarro A."/>
            <person name="Eastwood D.C."/>
            <person name="Martin F."/>
            <person name="Cullen D."/>
            <person name="Grigoriev I.V."/>
            <person name="Hibbett D.S."/>
        </authorList>
    </citation>
    <scope>NUCLEOTIDE SEQUENCE [LARGE SCALE GENOMIC DNA]</scope>
    <source>
        <strain evidence="9">RWD-64-598 SS2</strain>
    </source>
</reference>
<evidence type="ECO:0000256" key="5">
    <source>
        <dbReference type="ARBA" id="ARBA00023002"/>
    </source>
</evidence>
<comment type="similarity">
    <text evidence="2">Belongs to the PheA/TfdB FAD monooxygenase family.</text>
</comment>
<feature type="domain" description="Phenol hydroxylase-like C-terminal dimerisation" evidence="7">
    <location>
        <begin position="502"/>
        <end position="546"/>
    </location>
</feature>
<dbReference type="InterPro" id="IPR038220">
    <property type="entry name" value="PHOX_C_sf"/>
</dbReference>
<dbReference type="Gene3D" id="3.30.70.2450">
    <property type="match status" value="1"/>
</dbReference>
<keyword evidence="5" id="KW-0560">Oxidoreductase</keyword>
<dbReference type="OMA" id="ISASCHT"/>
<dbReference type="Pfam" id="PF01494">
    <property type="entry name" value="FAD_binding_3"/>
    <property type="match status" value="1"/>
</dbReference>
<evidence type="ECO:0000256" key="2">
    <source>
        <dbReference type="ARBA" id="ARBA00007801"/>
    </source>
</evidence>
<dbReference type="SUPFAM" id="SSF52833">
    <property type="entry name" value="Thioredoxin-like"/>
    <property type="match status" value="1"/>
</dbReference>
<keyword evidence="8" id="KW-0503">Monooxygenase</keyword>
<organism evidence="8 9">
    <name type="scientific">Coniophora puteana (strain RWD-64-598)</name>
    <name type="common">Brown rot fungus</name>
    <dbReference type="NCBI Taxonomy" id="741705"/>
    <lineage>
        <taxon>Eukaryota</taxon>
        <taxon>Fungi</taxon>
        <taxon>Dikarya</taxon>
        <taxon>Basidiomycota</taxon>
        <taxon>Agaricomycotina</taxon>
        <taxon>Agaricomycetes</taxon>
        <taxon>Agaricomycetidae</taxon>
        <taxon>Boletales</taxon>
        <taxon>Coniophorineae</taxon>
        <taxon>Coniophoraceae</taxon>
        <taxon>Coniophora</taxon>
    </lineage>
</organism>
<dbReference type="InterPro" id="IPR036249">
    <property type="entry name" value="Thioredoxin-like_sf"/>
</dbReference>
<dbReference type="InterPro" id="IPR002938">
    <property type="entry name" value="FAD-bd"/>
</dbReference>
<dbReference type="SUPFAM" id="SSF51905">
    <property type="entry name" value="FAD/NAD(P)-binding domain"/>
    <property type="match status" value="1"/>
</dbReference>
<dbReference type="GO" id="GO:0016709">
    <property type="term" value="F:oxidoreductase activity, acting on paired donors, with incorporation or reduction of molecular oxygen, NAD(P)H as one donor, and incorporation of one atom of oxygen"/>
    <property type="evidence" value="ECO:0007669"/>
    <property type="project" value="UniProtKB-ARBA"/>
</dbReference>
<dbReference type="PRINTS" id="PR00420">
    <property type="entry name" value="RNGMNOXGNASE"/>
</dbReference>
<name>A0A5M3MGN9_CONPW</name>
<sequence length="548" mass="59522">MSQAPLPVLIVGAGPTGIVAALSLLRNGIPVRIIEKDPHSRLGQRGPGLMPRTLEIFDYLNVPEVYQTSSEFPNIKNYDQGSTEVKATYSMLPDYPKTPGTPHNQGRMLGQQTLERLLRKHIDAYGVQTELGVELRTIEQDENRVRAHVVRRDGDNEVEDVIEAAYLIGADGAKGAVRKQLGLTFFGETYDNIRLLISDVRVTSSFLGREYMQTFGNFKDGAIGFRPTKEIAEDGYQLTISGDNHDLPTLAKGKVALEALIKKCVPGDVKLEEVLWCTEWRANVRMADTFSKGRCFVAGDAAHVHTPAGGQGLNSGMQDSFNLAWKLALAYKGLASSSLLESYSAERLPVIADMLNMTTKLMERQRTISVPSKAFQRGPHMFMLSVNYRPSGIVLEEVKTGIEPIDTYGSIRDGNIVAGDRAPDAPGVEVLGQAGEDKTRLMQVFTPTAHTVLVFAPDANAALPVLEGLTAFDASIVKSAVVLAPGAATHPDVGANAIVVDNEGHAYSEYQVEKGETRVVVVRPDGVIGATVKDAGGVKRYFEKIFGQ</sequence>
<dbReference type="InterPro" id="IPR050641">
    <property type="entry name" value="RIFMO-like"/>
</dbReference>
<evidence type="ECO:0000313" key="9">
    <source>
        <dbReference type="Proteomes" id="UP000053558"/>
    </source>
</evidence>
<comment type="cofactor">
    <cofactor evidence="1">
        <name>FAD</name>
        <dbReference type="ChEBI" id="CHEBI:57692"/>
    </cofactor>
</comment>
<dbReference type="InterPro" id="IPR012941">
    <property type="entry name" value="Phe_hydrox_C_dim_dom"/>
</dbReference>
<dbReference type="OrthoDB" id="1716816at2759"/>
<evidence type="ECO:0000259" key="7">
    <source>
        <dbReference type="Pfam" id="PF07976"/>
    </source>
</evidence>
<dbReference type="Gene3D" id="3.40.30.20">
    <property type="match status" value="1"/>
</dbReference>
<evidence type="ECO:0000256" key="3">
    <source>
        <dbReference type="ARBA" id="ARBA00022630"/>
    </source>
</evidence>
<keyword evidence="4" id="KW-0274">FAD</keyword>
<dbReference type="PANTHER" id="PTHR43004:SF19">
    <property type="entry name" value="BINDING MONOOXYGENASE, PUTATIVE (JCVI)-RELATED"/>
    <property type="match status" value="1"/>
</dbReference>
<dbReference type="Pfam" id="PF07976">
    <property type="entry name" value="Phe_hydrox_dim"/>
    <property type="match status" value="1"/>
</dbReference>
<proteinExistence type="inferred from homology"/>
<keyword evidence="3" id="KW-0285">Flavoprotein</keyword>
<dbReference type="InterPro" id="IPR036188">
    <property type="entry name" value="FAD/NAD-bd_sf"/>
</dbReference>
<gene>
    <name evidence="8" type="ORF">CONPUDRAFT_109226</name>
</gene>
<dbReference type="Proteomes" id="UP000053558">
    <property type="component" value="Unassembled WGS sequence"/>
</dbReference>
<dbReference type="GO" id="GO:0071949">
    <property type="term" value="F:FAD binding"/>
    <property type="evidence" value="ECO:0007669"/>
    <property type="project" value="InterPro"/>
</dbReference>